<reference evidence="7 8" key="1">
    <citation type="submission" date="2023-12" db="EMBL/GenBank/DDBJ databases">
        <title>A high-quality genome assembly for Dillenia turbinata (Dilleniales).</title>
        <authorList>
            <person name="Chanderbali A."/>
        </authorList>
    </citation>
    <scope>NUCLEOTIDE SEQUENCE [LARGE SCALE GENOMIC DNA]</scope>
    <source>
        <strain evidence="7">LSX21</strain>
        <tissue evidence="7">Leaf</tissue>
    </source>
</reference>
<dbReference type="PANTHER" id="PTHR23354:SF62">
    <property type="entry name" value="MUSTARD, ISOFORM V"/>
    <property type="match status" value="1"/>
</dbReference>
<keyword evidence="3" id="KW-0496">Mitochondrion</keyword>
<evidence type="ECO:0000256" key="4">
    <source>
        <dbReference type="ARBA" id="ARBA00040604"/>
    </source>
</evidence>
<dbReference type="AlphaFoldDB" id="A0AAN8V4C8"/>
<dbReference type="InterPro" id="IPR006571">
    <property type="entry name" value="TLDc_dom"/>
</dbReference>
<feature type="region of interest" description="Disordered" evidence="5">
    <location>
        <begin position="102"/>
        <end position="136"/>
    </location>
</feature>
<gene>
    <name evidence="7" type="ORF">RJ641_011710</name>
</gene>
<evidence type="ECO:0000256" key="1">
    <source>
        <dbReference type="ARBA" id="ARBA00004173"/>
    </source>
</evidence>
<proteinExistence type="inferred from homology"/>
<dbReference type="GO" id="GO:0005739">
    <property type="term" value="C:mitochondrion"/>
    <property type="evidence" value="ECO:0007669"/>
    <property type="project" value="UniProtKB-SubCell"/>
</dbReference>
<organism evidence="7 8">
    <name type="scientific">Dillenia turbinata</name>
    <dbReference type="NCBI Taxonomy" id="194707"/>
    <lineage>
        <taxon>Eukaryota</taxon>
        <taxon>Viridiplantae</taxon>
        <taxon>Streptophyta</taxon>
        <taxon>Embryophyta</taxon>
        <taxon>Tracheophyta</taxon>
        <taxon>Spermatophyta</taxon>
        <taxon>Magnoliopsida</taxon>
        <taxon>eudicotyledons</taxon>
        <taxon>Gunneridae</taxon>
        <taxon>Pentapetalae</taxon>
        <taxon>Dilleniales</taxon>
        <taxon>Dilleniaceae</taxon>
        <taxon>Dillenia</taxon>
    </lineage>
</organism>
<evidence type="ECO:0000256" key="2">
    <source>
        <dbReference type="ARBA" id="ARBA00009540"/>
    </source>
</evidence>
<evidence type="ECO:0000256" key="3">
    <source>
        <dbReference type="ARBA" id="ARBA00023128"/>
    </source>
</evidence>
<evidence type="ECO:0000256" key="5">
    <source>
        <dbReference type="SAM" id="MobiDB-lite"/>
    </source>
</evidence>
<feature type="region of interest" description="Disordered" evidence="5">
    <location>
        <begin position="48"/>
        <end position="86"/>
    </location>
</feature>
<dbReference type="EMBL" id="JBAMMX010000018">
    <property type="protein sequence ID" value="KAK6923406.1"/>
    <property type="molecule type" value="Genomic_DNA"/>
</dbReference>
<evidence type="ECO:0000313" key="7">
    <source>
        <dbReference type="EMBL" id="KAK6923406.1"/>
    </source>
</evidence>
<comment type="similarity">
    <text evidence="2">Belongs to the OXR1 family.</text>
</comment>
<dbReference type="PROSITE" id="PS51886">
    <property type="entry name" value="TLDC"/>
    <property type="match status" value="1"/>
</dbReference>
<dbReference type="Pfam" id="PF07534">
    <property type="entry name" value="TLD"/>
    <property type="match status" value="1"/>
</dbReference>
<feature type="non-terminal residue" evidence="7">
    <location>
        <position position="388"/>
    </location>
</feature>
<sequence length="388" mass="43308">MIHLKNLPLYCGCRRKRFQAEEMVKQQRSFPSKAAHFVTDLTTVFLNPISDRSSKPPPPPPPPDDEVQQGRSQLESIKEEVDGPDTSSFTAFLYSLWSSESGNDAEMEEQDESHGQISEPVGVTKENGGKKSLLSRGKQSLRAAYNVTRLNGFRNQASEHKNNRKMAVHDGCDCKFVEEKSDLEDIPSEAVTIVDLPETSEPSLLLSDKTRRALYVKLPTLVQGRKWVLLYSTWRHGISLSTLYRRSMLWPGLSLLVVGDRKGAVFGGLVEAPLKPSNKRKYQGSNDSFVFTNVPGQPKIFRPTGVNRYFTLCHTDYLALGGGHHFALYLDRDLLTGSSSVSETYGNTCLACSEDFEVKEVELWGFVYGSKYEEVVASCLVEAPGISR</sequence>
<evidence type="ECO:0000259" key="6">
    <source>
        <dbReference type="PROSITE" id="PS51886"/>
    </source>
</evidence>
<feature type="domain" description="TLDc" evidence="6">
    <location>
        <begin position="204"/>
        <end position="367"/>
    </location>
</feature>
<name>A0AAN8V4C8_9MAGN</name>
<keyword evidence="8" id="KW-1185">Reference proteome</keyword>
<dbReference type="PANTHER" id="PTHR23354">
    <property type="entry name" value="NUCLEOLAR PROTEIN 7/ESTROGEN RECEPTOR COACTIVATOR-RELATED"/>
    <property type="match status" value="1"/>
</dbReference>
<evidence type="ECO:0000313" key="8">
    <source>
        <dbReference type="Proteomes" id="UP001370490"/>
    </source>
</evidence>
<protein>
    <recommendedName>
        <fullName evidence="4">Oxidation resistance protein 1</fullName>
    </recommendedName>
</protein>
<dbReference type="Proteomes" id="UP001370490">
    <property type="component" value="Unassembled WGS sequence"/>
</dbReference>
<comment type="subcellular location">
    <subcellularLocation>
        <location evidence="1">Mitochondrion</location>
    </subcellularLocation>
</comment>
<dbReference type="SMART" id="SM00584">
    <property type="entry name" value="TLDc"/>
    <property type="match status" value="1"/>
</dbReference>
<accession>A0AAN8V4C8</accession>
<comment type="caution">
    <text evidence="7">The sequence shown here is derived from an EMBL/GenBank/DDBJ whole genome shotgun (WGS) entry which is preliminary data.</text>
</comment>